<evidence type="ECO:0000256" key="1">
    <source>
        <dbReference type="SAM" id="Phobius"/>
    </source>
</evidence>
<evidence type="ECO:0000313" key="2">
    <source>
        <dbReference type="EnsemblPlants" id="OBART07G01000.1"/>
    </source>
</evidence>
<dbReference type="HOGENOM" id="CLU_1716033_0_0_1"/>
<reference evidence="2" key="1">
    <citation type="journal article" date="2009" name="Rice">
        <title>De Novo Next Generation Sequencing of Plant Genomes.</title>
        <authorList>
            <person name="Rounsley S."/>
            <person name="Marri P.R."/>
            <person name="Yu Y."/>
            <person name="He R."/>
            <person name="Sisneros N."/>
            <person name="Goicoechea J.L."/>
            <person name="Lee S.J."/>
            <person name="Angelova A."/>
            <person name="Kudrna D."/>
            <person name="Luo M."/>
            <person name="Affourtit J."/>
            <person name="Desany B."/>
            <person name="Knight J."/>
            <person name="Niazi F."/>
            <person name="Egholm M."/>
            <person name="Wing R.A."/>
        </authorList>
    </citation>
    <scope>NUCLEOTIDE SEQUENCE [LARGE SCALE GENOMIC DNA]</scope>
    <source>
        <strain evidence="2">cv. IRGC 105608</strain>
    </source>
</reference>
<sequence>MATVAPCVDADGRRRVRVLDGWPLLCSSPSPPHHRRPPSFATANRVRRCLHTTRCRRLPPPPSGGHLAAVSAGDRCLDDSRRRGFDLWEGLALSSTFSTPRRWKEGILSAGGGALTSDAEVLLVLSMLPILLLLSAVALGSSVLELESNEGKT</sequence>
<keyword evidence="1" id="KW-1133">Transmembrane helix</keyword>
<dbReference type="Proteomes" id="UP000026960">
    <property type="component" value="Chromosome 7"/>
</dbReference>
<protein>
    <submittedName>
        <fullName evidence="2">Uncharacterized protein</fullName>
    </submittedName>
</protein>
<dbReference type="PaxDb" id="65489-OBART07G01000.1"/>
<reference evidence="2" key="2">
    <citation type="submission" date="2015-03" db="UniProtKB">
        <authorList>
            <consortium name="EnsemblPlants"/>
        </authorList>
    </citation>
    <scope>IDENTIFICATION</scope>
</reference>
<name>A0A0D3GLI9_9ORYZ</name>
<dbReference type="EnsemblPlants" id="OBART07G01000.1">
    <property type="protein sequence ID" value="OBART07G01000.1"/>
    <property type="gene ID" value="OBART07G01000"/>
</dbReference>
<keyword evidence="1" id="KW-0472">Membrane</keyword>
<dbReference type="AlphaFoldDB" id="A0A0D3GLI9"/>
<organism evidence="2">
    <name type="scientific">Oryza barthii</name>
    <dbReference type="NCBI Taxonomy" id="65489"/>
    <lineage>
        <taxon>Eukaryota</taxon>
        <taxon>Viridiplantae</taxon>
        <taxon>Streptophyta</taxon>
        <taxon>Embryophyta</taxon>
        <taxon>Tracheophyta</taxon>
        <taxon>Spermatophyta</taxon>
        <taxon>Magnoliopsida</taxon>
        <taxon>Liliopsida</taxon>
        <taxon>Poales</taxon>
        <taxon>Poaceae</taxon>
        <taxon>BOP clade</taxon>
        <taxon>Oryzoideae</taxon>
        <taxon>Oryzeae</taxon>
        <taxon>Oryzinae</taxon>
        <taxon>Oryza</taxon>
    </lineage>
</organism>
<keyword evidence="3" id="KW-1185">Reference proteome</keyword>
<proteinExistence type="predicted"/>
<keyword evidence="1" id="KW-0812">Transmembrane</keyword>
<dbReference type="Gramene" id="OBART07G01000.1">
    <property type="protein sequence ID" value="OBART07G01000.1"/>
    <property type="gene ID" value="OBART07G01000"/>
</dbReference>
<feature type="transmembrane region" description="Helical" evidence="1">
    <location>
        <begin position="121"/>
        <end position="144"/>
    </location>
</feature>
<evidence type="ECO:0000313" key="3">
    <source>
        <dbReference type="Proteomes" id="UP000026960"/>
    </source>
</evidence>
<accession>A0A0D3GLI9</accession>